<comment type="similarity">
    <text evidence="1">Belongs to the ABC transporter superfamily.</text>
</comment>
<reference evidence="7 8" key="1">
    <citation type="submission" date="2019-06" db="EMBL/GenBank/DDBJ databases">
        <title>Genomic Encyclopedia of Archaeal and Bacterial Type Strains, Phase II (KMG-II): from individual species to whole genera.</title>
        <authorList>
            <person name="Goeker M."/>
        </authorList>
    </citation>
    <scope>NUCLEOTIDE SEQUENCE [LARGE SCALE GENOMIC DNA]</scope>
    <source>
        <strain evidence="7 8">DSM 18423</strain>
    </source>
</reference>
<protein>
    <submittedName>
        <fullName evidence="7">Cobalt/nickel transport system ATP-binding protein</fullName>
    </submittedName>
</protein>
<dbReference type="InterPro" id="IPR027417">
    <property type="entry name" value="P-loop_NTPase"/>
</dbReference>
<dbReference type="Gene3D" id="3.40.50.300">
    <property type="entry name" value="P-loop containing nucleotide triphosphate hydrolases"/>
    <property type="match status" value="1"/>
</dbReference>
<organism evidence="7 8">
    <name type="scientific">Roseinatronobacter monicus</name>
    <dbReference type="NCBI Taxonomy" id="393481"/>
    <lineage>
        <taxon>Bacteria</taxon>
        <taxon>Pseudomonadati</taxon>
        <taxon>Pseudomonadota</taxon>
        <taxon>Alphaproteobacteria</taxon>
        <taxon>Rhodobacterales</taxon>
        <taxon>Paracoccaceae</taxon>
        <taxon>Roseinatronobacter</taxon>
    </lineage>
</organism>
<dbReference type="Pfam" id="PF00005">
    <property type="entry name" value="ABC_tran"/>
    <property type="match status" value="1"/>
</dbReference>
<dbReference type="InterPro" id="IPR015856">
    <property type="entry name" value="ABC_transpr_CbiO/EcfA_su"/>
</dbReference>
<sequence>MSLLELEQVEVGWPGQGAVLSGLTLALGQGARVGVVGPNGAGKTSLFHTIAGILAPQQGQVRLRGQPVRQGQFMPAVALVFQQADDQLFCPTLIEDVSFGARNLGLPAPEIAARVAEALHACGLNGLEDRPITQLSGGEKRRACIAGALVMQPDLMLLDEPSAALDLRSRRRLIRLLAGMEHAMLIASHDLELLLDLCPRVIVLDAGRICADGPAHEVLGDAALMDAHGQEVPHSLTPHNPARHQHRPQAKV</sequence>
<name>A0A543KAR2_9RHOB</name>
<evidence type="ECO:0000313" key="8">
    <source>
        <dbReference type="Proteomes" id="UP000320582"/>
    </source>
</evidence>
<dbReference type="PANTHER" id="PTHR43553:SF24">
    <property type="entry name" value="ENERGY-COUPLING FACTOR TRANSPORTER ATP-BINDING PROTEIN ECFA1"/>
    <property type="match status" value="1"/>
</dbReference>
<dbReference type="RefSeq" id="WP_142079918.1">
    <property type="nucleotide sequence ID" value="NZ_VFPT01000001.1"/>
</dbReference>
<feature type="compositionally biased region" description="Basic residues" evidence="5">
    <location>
        <begin position="241"/>
        <end position="252"/>
    </location>
</feature>
<feature type="domain" description="ABC transporter" evidence="6">
    <location>
        <begin position="4"/>
        <end position="231"/>
    </location>
</feature>
<dbReference type="OrthoDB" id="9782163at2"/>
<evidence type="ECO:0000256" key="3">
    <source>
        <dbReference type="ARBA" id="ARBA00022741"/>
    </source>
</evidence>
<keyword evidence="3" id="KW-0547">Nucleotide-binding</keyword>
<dbReference type="InterPro" id="IPR003439">
    <property type="entry name" value="ABC_transporter-like_ATP-bd"/>
</dbReference>
<dbReference type="SMART" id="SM00382">
    <property type="entry name" value="AAA"/>
    <property type="match status" value="1"/>
</dbReference>
<dbReference type="Proteomes" id="UP000320582">
    <property type="component" value="Unassembled WGS sequence"/>
</dbReference>
<dbReference type="CDD" id="cd03225">
    <property type="entry name" value="ABC_cobalt_CbiO_domain1"/>
    <property type="match status" value="1"/>
</dbReference>
<keyword evidence="8" id="KW-1185">Reference proteome</keyword>
<dbReference type="GO" id="GO:0016887">
    <property type="term" value="F:ATP hydrolysis activity"/>
    <property type="evidence" value="ECO:0007669"/>
    <property type="project" value="InterPro"/>
</dbReference>
<feature type="region of interest" description="Disordered" evidence="5">
    <location>
        <begin position="230"/>
        <end position="252"/>
    </location>
</feature>
<accession>A0A543KAR2</accession>
<dbReference type="GO" id="GO:0042626">
    <property type="term" value="F:ATPase-coupled transmembrane transporter activity"/>
    <property type="evidence" value="ECO:0007669"/>
    <property type="project" value="TreeGrafter"/>
</dbReference>
<dbReference type="PROSITE" id="PS50893">
    <property type="entry name" value="ABC_TRANSPORTER_2"/>
    <property type="match status" value="1"/>
</dbReference>
<dbReference type="PROSITE" id="PS00211">
    <property type="entry name" value="ABC_TRANSPORTER_1"/>
    <property type="match status" value="1"/>
</dbReference>
<dbReference type="EMBL" id="VFPT01000001">
    <property type="protein sequence ID" value="TQM92170.1"/>
    <property type="molecule type" value="Genomic_DNA"/>
</dbReference>
<dbReference type="PANTHER" id="PTHR43553">
    <property type="entry name" value="HEAVY METAL TRANSPORTER"/>
    <property type="match status" value="1"/>
</dbReference>
<dbReference type="GO" id="GO:0043190">
    <property type="term" value="C:ATP-binding cassette (ABC) transporter complex"/>
    <property type="evidence" value="ECO:0007669"/>
    <property type="project" value="TreeGrafter"/>
</dbReference>
<dbReference type="InterPro" id="IPR003593">
    <property type="entry name" value="AAA+_ATPase"/>
</dbReference>
<evidence type="ECO:0000256" key="5">
    <source>
        <dbReference type="SAM" id="MobiDB-lite"/>
    </source>
</evidence>
<proteinExistence type="inferred from homology"/>
<evidence type="ECO:0000256" key="4">
    <source>
        <dbReference type="ARBA" id="ARBA00022840"/>
    </source>
</evidence>
<dbReference type="InterPro" id="IPR050095">
    <property type="entry name" value="ECF_ABC_transporter_ATP-bd"/>
</dbReference>
<gene>
    <name evidence="7" type="ORF">BD293_0759</name>
</gene>
<evidence type="ECO:0000313" key="7">
    <source>
        <dbReference type="EMBL" id="TQM92170.1"/>
    </source>
</evidence>
<evidence type="ECO:0000256" key="1">
    <source>
        <dbReference type="ARBA" id="ARBA00005417"/>
    </source>
</evidence>
<dbReference type="InterPro" id="IPR017871">
    <property type="entry name" value="ABC_transporter-like_CS"/>
</dbReference>
<dbReference type="GO" id="GO:0005524">
    <property type="term" value="F:ATP binding"/>
    <property type="evidence" value="ECO:0007669"/>
    <property type="project" value="UniProtKB-KW"/>
</dbReference>
<comment type="caution">
    <text evidence="7">The sequence shown here is derived from an EMBL/GenBank/DDBJ whole genome shotgun (WGS) entry which is preliminary data.</text>
</comment>
<keyword evidence="2" id="KW-0813">Transport</keyword>
<dbReference type="AlphaFoldDB" id="A0A543KAR2"/>
<evidence type="ECO:0000256" key="2">
    <source>
        <dbReference type="ARBA" id="ARBA00022448"/>
    </source>
</evidence>
<keyword evidence="4 7" id="KW-0067">ATP-binding</keyword>
<dbReference type="SUPFAM" id="SSF52540">
    <property type="entry name" value="P-loop containing nucleoside triphosphate hydrolases"/>
    <property type="match status" value="1"/>
</dbReference>
<evidence type="ECO:0000259" key="6">
    <source>
        <dbReference type="PROSITE" id="PS50893"/>
    </source>
</evidence>